<evidence type="ECO:0000313" key="2">
    <source>
        <dbReference type="Proteomes" id="UP000711995"/>
    </source>
</evidence>
<comment type="caution">
    <text evidence="1">The sequence shown here is derived from an EMBL/GenBank/DDBJ whole genome shotgun (WGS) entry which is preliminary data.</text>
</comment>
<proteinExistence type="predicted"/>
<reference evidence="1 2" key="1">
    <citation type="submission" date="2020-03" db="EMBL/GenBank/DDBJ databases">
        <title>Spirochaetal bacteria isolated from arthropods constitute a novel genus Entomospira genus novum within the order Spirochaetales.</title>
        <authorList>
            <person name="Grana-Miraglia L."/>
            <person name="Sikutova S."/>
            <person name="Fingerle V."/>
            <person name="Sing A."/>
            <person name="Castillo-Ramirez S."/>
            <person name="Margos G."/>
            <person name="Rudolf I."/>
        </authorList>
    </citation>
    <scope>NUCLEOTIDE SEQUENCE [LARGE SCALE GENOMIC DNA]</scope>
    <source>
        <strain evidence="1 2">BR193</strain>
    </source>
</reference>
<keyword evidence="2" id="KW-1185">Reference proteome</keyword>
<dbReference type="Proteomes" id="UP000711995">
    <property type="component" value="Unassembled WGS sequence"/>
</dbReference>
<name>A0A968KRZ7_9SPIO</name>
<dbReference type="RefSeq" id="WP_167700899.1">
    <property type="nucleotide sequence ID" value="NZ_CP118175.1"/>
</dbReference>
<accession>A0A968KRZ7</accession>
<protein>
    <submittedName>
        <fullName evidence="1">Uncharacterized protein</fullName>
    </submittedName>
</protein>
<gene>
    <name evidence="1" type="ORF">HCT14_07150</name>
</gene>
<organism evidence="1 2">
    <name type="scientific">Entomospira entomophila</name>
    <dbReference type="NCBI Taxonomy" id="2719988"/>
    <lineage>
        <taxon>Bacteria</taxon>
        <taxon>Pseudomonadati</taxon>
        <taxon>Spirochaetota</taxon>
        <taxon>Spirochaetia</taxon>
        <taxon>Spirochaetales</taxon>
        <taxon>Spirochaetaceae</taxon>
        <taxon>Entomospira</taxon>
    </lineage>
</organism>
<dbReference type="EMBL" id="JAATLJ010000002">
    <property type="protein sequence ID" value="NIZ41278.1"/>
    <property type="molecule type" value="Genomic_DNA"/>
</dbReference>
<evidence type="ECO:0000313" key="1">
    <source>
        <dbReference type="EMBL" id="NIZ41278.1"/>
    </source>
</evidence>
<sequence>MIKRVLYTPLFIIFFSLAGFAKSDDLRRINIESHTITTWTAVSASGRSYGEYGFYELKPYLNQNDENELMYLLHSPIPAWSALATPSRVTPSVFFGKSIINGKRTFWLELTARRYVMSSAGTAAFDNILIDSFRITSNQGIMSFKIDPNKIRRFDYVIIYSNNSKSHPQMLERYRINLTEEQFIAIRDYTHLAVEFNSKSGIIGPFVIENRTWARYQAKMQKLYDISLD</sequence>
<dbReference type="AlphaFoldDB" id="A0A968KRZ7"/>